<organism evidence="2 3">
    <name type="scientific">Fimbriiglobus ruber</name>
    <dbReference type="NCBI Taxonomy" id="1908690"/>
    <lineage>
        <taxon>Bacteria</taxon>
        <taxon>Pseudomonadati</taxon>
        <taxon>Planctomycetota</taxon>
        <taxon>Planctomycetia</taxon>
        <taxon>Gemmatales</taxon>
        <taxon>Gemmataceae</taxon>
        <taxon>Fimbriiglobus</taxon>
    </lineage>
</organism>
<proteinExistence type="predicted"/>
<protein>
    <submittedName>
        <fullName evidence="2">Uncharacterized protein</fullName>
    </submittedName>
</protein>
<dbReference type="Proteomes" id="UP000214646">
    <property type="component" value="Unassembled WGS sequence"/>
</dbReference>
<evidence type="ECO:0000256" key="1">
    <source>
        <dbReference type="SAM" id="MobiDB-lite"/>
    </source>
</evidence>
<reference evidence="3" key="1">
    <citation type="submission" date="2017-06" db="EMBL/GenBank/DDBJ databases">
        <title>Genome analysis of Fimbriiglobus ruber SP5, the first member of the order Planctomycetales with confirmed chitinolytic capability.</title>
        <authorList>
            <person name="Ravin N.V."/>
            <person name="Rakitin A.L."/>
            <person name="Ivanova A.A."/>
            <person name="Beletsky A.V."/>
            <person name="Kulichevskaya I.S."/>
            <person name="Mardanov A.V."/>
            <person name="Dedysh S.N."/>
        </authorList>
    </citation>
    <scope>NUCLEOTIDE SEQUENCE [LARGE SCALE GENOMIC DNA]</scope>
    <source>
        <strain evidence="3">SP5</strain>
    </source>
</reference>
<evidence type="ECO:0000313" key="3">
    <source>
        <dbReference type="Proteomes" id="UP000214646"/>
    </source>
</evidence>
<feature type="region of interest" description="Disordered" evidence="1">
    <location>
        <begin position="17"/>
        <end position="48"/>
    </location>
</feature>
<sequence length="48" mass="5822">MGRRVFNLRQEDVMGRSIQHKRKSLRNANKKRVRALRYKNRGVKKGKR</sequence>
<dbReference type="AlphaFoldDB" id="A0A225DBD1"/>
<name>A0A225DBD1_9BACT</name>
<dbReference type="EMBL" id="NIDE01000020">
    <property type="protein sequence ID" value="OWK34606.1"/>
    <property type="molecule type" value="Genomic_DNA"/>
</dbReference>
<feature type="compositionally biased region" description="Basic residues" evidence="1">
    <location>
        <begin position="18"/>
        <end position="48"/>
    </location>
</feature>
<comment type="caution">
    <text evidence="2">The sequence shown here is derived from an EMBL/GenBank/DDBJ whole genome shotgun (WGS) entry which is preliminary data.</text>
</comment>
<evidence type="ECO:0000313" key="2">
    <source>
        <dbReference type="EMBL" id="OWK34606.1"/>
    </source>
</evidence>
<gene>
    <name evidence="2" type="ORF">FRUB_10577</name>
</gene>
<accession>A0A225DBD1</accession>
<keyword evidence="3" id="KW-1185">Reference proteome</keyword>